<gene>
    <name evidence="2" type="ORF">NCTC10118_00060</name>
</gene>
<feature type="chain" id="PRO_5019019378" description="Lipoprotein" evidence="1">
    <location>
        <begin position="24"/>
        <end position="257"/>
    </location>
</feature>
<name>A0A449ACN0_9BACT</name>
<dbReference type="EMBL" id="LR214972">
    <property type="protein sequence ID" value="VEU62576.1"/>
    <property type="molecule type" value="Genomic_DNA"/>
</dbReference>
<proteinExistence type="predicted"/>
<organism evidence="2 3">
    <name type="scientific">Mycoplasmopsis bovirhinis</name>
    <dbReference type="NCBI Taxonomy" id="29553"/>
    <lineage>
        <taxon>Bacteria</taxon>
        <taxon>Bacillati</taxon>
        <taxon>Mycoplasmatota</taxon>
        <taxon>Mycoplasmoidales</taxon>
        <taxon>Metamycoplasmataceae</taxon>
        <taxon>Mycoplasmopsis</taxon>
    </lineage>
</organism>
<evidence type="ECO:0008006" key="4">
    <source>
        <dbReference type="Google" id="ProtNLM"/>
    </source>
</evidence>
<reference evidence="2 3" key="1">
    <citation type="submission" date="2019-01" db="EMBL/GenBank/DDBJ databases">
        <authorList>
            <consortium name="Pathogen Informatics"/>
        </authorList>
    </citation>
    <scope>NUCLEOTIDE SEQUENCE [LARGE SCALE GENOMIC DNA]</scope>
    <source>
        <strain evidence="2 3">NCTC10118</strain>
    </source>
</reference>
<keyword evidence="1" id="KW-0732">Signal</keyword>
<dbReference type="OrthoDB" id="398899at2"/>
<protein>
    <recommendedName>
        <fullName evidence="4">Lipoprotein</fullName>
    </recommendedName>
</protein>
<evidence type="ECO:0000313" key="2">
    <source>
        <dbReference type="EMBL" id="VEU62576.1"/>
    </source>
</evidence>
<dbReference type="PROSITE" id="PS51257">
    <property type="entry name" value="PROKAR_LIPOPROTEIN"/>
    <property type="match status" value="1"/>
</dbReference>
<feature type="signal peptide" evidence="1">
    <location>
        <begin position="1"/>
        <end position="23"/>
    </location>
</feature>
<evidence type="ECO:0000256" key="1">
    <source>
        <dbReference type="SAM" id="SignalP"/>
    </source>
</evidence>
<keyword evidence="3" id="KW-1185">Reference proteome</keyword>
<evidence type="ECO:0000313" key="3">
    <source>
        <dbReference type="Proteomes" id="UP000289952"/>
    </source>
</evidence>
<dbReference type="AlphaFoldDB" id="A0A449ACN0"/>
<dbReference type="RefSeq" id="WP_129620894.1">
    <property type="nucleotide sequence ID" value="NZ_LR214972.1"/>
</dbReference>
<dbReference type="Proteomes" id="UP000289952">
    <property type="component" value="Chromosome"/>
</dbReference>
<sequence>MKKWLLISSILPLSLTISCSSNNNNDQDRNQNILTSKNVINITAKLGISDINASINNPNLKWNDFLTKFNSILYTDPSYETKLSNVINENWALFISNLDYFAYYKYPTTKWFMYKEKENAKYSDLYKHSIGLIKIDNESIPHSHIKQVDKIIGFKSFSDISDAFTSNITNNTRIYVSFGRVIMQIEKEGTKVKILPQFLYFINEPGAYSGAIDASRLEVVKEVLNVHPDNFTETLGAIIDRTTKEIGYPAYVYLAKK</sequence>
<accession>A0A449ACN0</accession>